<dbReference type="PANTHER" id="PTHR46470">
    <property type="entry name" value="N-ACYLNEURAMINATE-9-PHOSPHATASE"/>
    <property type="match status" value="1"/>
</dbReference>
<organism evidence="4 5">
    <name type="scientific">Hymenobacter lapidiphilus</name>
    <dbReference type="NCBI Taxonomy" id="2608003"/>
    <lineage>
        <taxon>Bacteria</taxon>
        <taxon>Pseudomonadati</taxon>
        <taxon>Bacteroidota</taxon>
        <taxon>Cytophagia</taxon>
        <taxon>Cytophagales</taxon>
        <taxon>Hymenobacteraceae</taxon>
        <taxon>Hymenobacter</taxon>
    </lineage>
</organism>
<accession>A0A7Y7U3S2</accession>
<reference evidence="4 5" key="1">
    <citation type="submission" date="2020-05" db="EMBL/GenBank/DDBJ databases">
        <title>Hymenobacter terrestris sp. nov. and Hymenobacter lapidiphilus sp. nov., isolated from regoliths in Antarctica.</title>
        <authorList>
            <person name="Sedlacek I."/>
            <person name="Pantucek R."/>
            <person name="Zeman M."/>
            <person name="Holochova P."/>
            <person name="Kralova S."/>
            <person name="Stankova E."/>
            <person name="Sedo O."/>
            <person name="Micenkova L."/>
            <person name="Svec P."/>
            <person name="Gupta V."/>
            <person name="Sood U."/>
            <person name="Korpole U.S."/>
            <person name="Lal R."/>
        </authorList>
    </citation>
    <scope>NUCLEOTIDE SEQUENCE [LARGE SCALE GENOMIC DNA]</scope>
    <source>
        <strain evidence="4 5">P5342</strain>
    </source>
</reference>
<evidence type="ECO:0000256" key="3">
    <source>
        <dbReference type="ARBA" id="ARBA00022842"/>
    </source>
</evidence>
<protein>
    <submittedName>
        <fullName evidence="4">HAD family hydrolase</fullName>
    </submittedName>
</protein>
<dbReference type="EMBL" id="JABKAU010000001">
    <property type="protein sequence ID" value="NVO29653.1"/>
    <property type="molecule type" value="Genomic_DNA"/>
</dbReference>
<dbReference type="Proteomes" id="UP000565521">
    <property type="component" value="Unassembled WGS sequence"/>
</dbReference>
<dbReference type="PANTHER" id="PTHR46470:SF4">
    <property type="entry name" value="5-AMINO-6-(5-PHOSPHO-D-RIBITYLAMINO)URACIL PHOSPHATASE YIGB"/>
    <property type="match status" value="1"/>
</dbReference>
<dbReference type="NCBIfam" id="TIGR01509">
    <property type="entry name" value="HAD-SF-IA-v3"/>
    <property type="match status" value="1"/>
</dbReference>
<dbReference type="Gene3D" id="1.20.120.710">
    <property type="entry name" value="Haloacid dehalogenase hydrolase-like domain"/>
    <property type="match status" value="1"/>
</dbReference>
<evidence type="ECO:0000313" key="5">
    <source>
        <dbReference type="Proteomes" id="UP000565521"/>
    </source>
</evidence>
<dbReference type="RefSeq" id="WP_176906376.1">
    <property type="nucleotide sequence ID" value="NZ_JABKAU010000001.1"/>
</dbReference>
<dbReference type="Pfam" id="PF00702">
    <property type="entry name" value="Hydrolase"/>
    <property type="match status" value="1"/>
</dbReference>
<comment type="cofactor">
    <cofactor evidence="1">
        <name>Mg(2+)</name>
        <dbReference type="ChEBI" id="CHEBI:18420"/>
    </cofactor>
</comment>
<gene>
    <name evidence="4" type="ORF">HW554_00420</name>
</gene>
<proteinExistence type="predicted"/>
<keyword evidence="3" id="KW-0460">Magnesium</keyword>
<evidence type="ECO:0000313" key="4">
    <source>
        <dbReference type="EMBL" id="NVO29653.1"/>
    </source>
</evidence>
<dbReference type="InterPro" id="IPR006439">
    <property type="entry name" value="HAD-SF_hydro_IA"/>
</dbReference>
<name>A0A7Y7U3S2_9BACT</name>
<dbReference type="GO" id="GO:0044281">
    <property type="term" value="P:small molecule metabolic process"/>
    <property type="evidence" value="ECO:0007669"/>
    <property type="project" value="UniProtKB-ARBA"/>
</dbReference>
<dbReference type="InterPro" id="IPR023214">
    <property type="entry name" value="HAD_sf"/>
</dbReference>
<dbReference type="SFLD" id="SFLDS00003">
    <property type="entry name" value="Haloacid_Dehalogenase"/>
    <property type="match status" value="1"/>
</dbReference>
<dbReference type="PRINTS" id="PR00413">
    <property type="entry name" value="HADHALOGNASE"/>
</dbReference>
<dbReference type="GO" id="GO:0016787">
    <property type="term" value="F:hydrolase activity"/>
    <property type="evidence" value="ECO:0007669"/>
    <property type="project" value="UniProtKB-KW"/>
</dbReference>
<dbReference type="InterPro" id="IPR036412">
    <property type="entry name" value="HAD-like_sf"/>
</dbReference>
<evidence type="ECO:0000256" key="1">
    <source>
        <dbReference type="ARBA" id="ARBA00001946"/>
    </source>
</evidence>
<dbReference type="SUPFAM" id="SSF56784">
    <property type="entry name" value="HAD-like"/>
    <property type="match status" value="1"/>
</dbReference>
<dbReference type="InterPro" id="IPR051400">
    <property type="entry name" value="HAD-like_hydrolase"/>
</dbReference>
<dbReference type="NCBIfam" id="TIGR01549">
    <property type="entry name" value="HAD-SF-IA-v1"/>
    <property type="match status" value="1"/>
</dbReference>
<evidence type="ECO:0000256" key="2">
    <source>
        <dbReference type="ARBA" id="ARBA00022801"/>
    </source>
</evidence>
<dbReference type="SFLD" id="SFLDG01129">
    <property type="entry name" value="C1.5:_HAD__Beta-PGM__Phosphata"/>
    <property type="match status" value="1"/>
</dbReference>
<sequence>MTVLFDLDDTLYDHTATARTALAATAAGWASLRGVPADVLYQRYSDLLEEMHPRVMRGELDYLTARELRFRQLLAPYESAPTAGSLAQLAEEHYGHYRQFRQPVAGALALLQRLKPDFRIGVVTNNRTSEQEEKLDFLGMSGLVDALITSEAVGVLKPDPAIYHVALQRLRARPAETVMVGDNWIADVVGAQAVGIRPVWLNRGGSVAPTPAVAELSSLEPLELVYALLTTAAPC</sequence>
<dbReference type="Gene3D" id="3.40.50.1000">
    <property type="entry name" value="HAD superfamily/HAD-like"/>
    <property type="match status" value="1"/>
</dbReference>
<keyword evidence="5" id="KW-1185">Reference proteome</keyword>
<dbReference type="AlphaFoldDB" id="A0A7Y7U3S2"/>
<keyword evidence="2 4" id="KW-0378">Hydrolase</keyword>
<comment type="caution">
    <text evidence="4">The sequence shown here is derived from an EMBL/GenBank/DDBJ whole genome shotgun (WGS) entry which is preliminary data.</text>
</comment>